<evidence type="ECO:0000256" key="8">
    <source>
        <dbReference type="ARBA" id="ARBA00023136"/>
    </source>
</evidence>
<feature type="region of interest" description="Disordered" evidence="10">
    <location>
        <begin position="1"/>
        <end position="49"/>
    </location>
</feature>
<feature type="transmembrane region" description="Helical" evidence="9">
    <location>
        <begin position="315"/>
        <end position="333"/>
    </location>
</feature>
<comment type="subunit">
    <text evidence="9">Forms a complex with SecF. Part of the essential Sec protein translocation apparatus which comprises SecA, SecYEG and auxiliary proteins SecDF. Other proteins may also be involved.</text>
</comment>
<accession>A0A1H9NZM2</accession>
<proteinExistence type="inferred from homology"/>
<dbReference type="InterPro" id="IPR048634">
    <property type="entry name" value="SecD_SecF_C"/>
</dbReference>
<dbReference type="InterPro" id="IPR001036">
    <property type="entry name" value="Acrflvin-R"/>
</dbReference>
<dbReference type="SUPFAM" id="SSF82866">
    <property type="entry name" value="Multidrug efflux transporter AcrB transmembrane domain"/>
    <property type="match status" value="1"/>
</dbReference>
<dbReference type="InterPro" id="IPR005791">
    <property type="entry name" value="SecD"/>
</dbReference>
<keyword evidence="3 9" id="KW-1003">Cell membrane</keyword>
<dbReference type="GO" id="GO:0005886">
    <property type="term" value="C:plasma membrane"/>
    <property type="evidence" value="ECO:0007669"/>
    <property type="project" value="UniProtKB-SubCell"/>
</dbReference>
<keyword evidence="2 9" id="KW-0813">Transport</keyword>
<evidence type="ECO:0000256" key="10">
    <source>
        <dbReference type="SAM" id="MobiDB-lite"/>
    </source>
</evidence>
<keyword evidence="7 9" id="KW-0811">Translocation</keyword>
<keyword evidence="6 9" id="KW-1133">Transmembrane helix</keyword>
<dbReference type="InterPro" id="IPR054384">
    <property type="entry name" value="SecDF_P1_head"/>
</dbReference>
<evidence type="ECO:0000256" key="1">
    <source>
        <dbReference type="ARBA" id="ARBA00004651"/>
    </source>
</evidence>
<name>A0A1H9NZM2_9ACTN</name>
<dbReference type="NCBIfam" id="TIGR01129">
    <property type="entry name" value="secD"/>
    <property type="match status" value="1"/>
</dbReference>
<dbReference type="GO" id="GO:0065002">
    <property type="term" value="P:intracellular protein transmembrane transport"/>
    <property type="evidence" value="ECO:0007669"/>
    <property type="project" value="UniProtKB-UniRule"/>
</dbReference>
<dbReference type="PRINTS" id="PR00702">
    <property type="entry name" value="ACRIFLAVINRP"/>
</dbReference>
<dbReference type="Pfam" id="PF22599">
    <property type="entry name" value="SecDF_P1_head"/>
    <property type="match status" value="1"/>
</dbReference>
<evidence type="ECO:0000259" key="11">
    <source>
        <dbReference type="Pfam" id="PF02355"/>
    </source>
</evidence>
<evidence type="ECO:0000259" key="12">
    <source>
        <dbReference type="Pfam" id="PF21760"/>
    </source>
</evidence>
<feature type="transmembrane region" description="Helical" evidence="9">
    <location>
        <begin position="345"/>
        <end position="366"/>
    </location>
</feature>
<dbReference type="AlphaFoldDB" id="A0A1H9NZM2"/>
<evidence type="ECO:0000256" key="5">
    <source>
        <dbReference type="ARBA" id="ARBA00022927"/>
    </source>
</evidence>
<dbReference type="GO" id="GO:0006605">
    <property type="term" value="P:protein targeting"/>
    <property type="evidence" value="ECO:0007669"/>
    <property type="project" value="UniProtKB-UniRule"/>
</dbReference>
<evidence type="ECO:0000313" key="14">
    <source>
        <dbReference type="EMBL" id="SEH41248.1"/>
    </source>
</evidence>
<dbReference type="GO" id="GO:0015450">
    <property type="term" value="F:protein-transporting ATPase activity"/>
    <property type="evidence" value="ECO:0007669"/>
    <property type="project" value="InterPro"/>
</dbReference>
<evidence type="ECO:0000256" key="3">
    <source>
        <dbReference type="ARBA" id="ARBA00022475"/>
    </source>
</evidence>
<keyword evidence="5 9" id="KW-0653">Protein transport</keyword>
<dbReference type="GO" id="GO:0043952">
    <property type="term" value="P:protein transport by the Sec complex"/>
    <property type="evidence" value="ECO:0007669"/>
    <property type="project" value="UniProtKB-UniRule"/>
</dbReference>
<dbReference type="InterPro" id="IPR022813">
    <property type="entry name" value="SecD/SecF_arch_bac"/>
</dbReference>
<reference evidence="15" key="1">
    <citation type="submission" date="2016-10" db="EMBL/GenBank/DDBJ databases">
        <authorList>
            <person name="de Groot N.N."/>
        </authorList>
    </citation>
    <scope>NUCLEOTIDE SEQUENCE [LARGE SCALE GENOMIC DNA]</scope>
    <source>
        <strain evidence="15">KHGC19</strain>
    </source>
</reference>
<comment type="similarity">
    <text evidence="9">Belongs to the SecD/SecF family. SecD subfamily.</text>
</comment>
<dbReference type="NCBIfam" id="TIGR00916">
    <property type="entry name" value="2A0604s01"/>
    <property type="match status" value="1"/>
</dbReference>
<feature type="domain" description="Protein translocase subunit SecDF P1" evidence="12">
    <location>
        <begin position="109"/>
        <end position="167"/>
    </location>
</feature>
<dbReference type="Gene3D" id="1.20.1640.10">
    <property type="entry name" value="Multidrug efflux transporter AcrB transmembrane domain"/>
    <property type="match status" value="1"/>
</dbReference>
<dbReference type="Gene3D" id="3.30.1360.200">
    <property type="match status" value="1"/>
</dbReference>
<evidence type="ECO:0000313" key="17">
    <source>
        <dbReference type="Proteomes" id="UP000199135"/>
    </source>
</evidence>
<keyword evidence="8 9" id="KW-0472">Membrane</keyword>
<feature type="compositionally biased region" description="Polar residues" evidence="10">
    <location>
        <begin position="15"/>
        <end position="26"/>
    </location>
</feature>
<evidence type="ECO:0000256" key="6">
    <source>
        <dbReference type="ARBA" id="ARBA00022989"/>
    </source>
</evidence>
<dbReference type="Proteomes" id="UP000199128">
    <property type="component" value="Unassembled WGS sequence"/>
</dbReference>
<evidence type="ECO:0000256" key="2">
    <source>
        <dbReference type="ARBA" id="ARBA00022448"/>
    </source>
</evidence>
<dbReference type="Pfam" id="PF02355">
    <property type="entry name" value="SecD_SecF_C"/>
    <property type="match status" value="1"/>
</dbReference>
<organism evidence="15 16">
    <name type="scientific">Parafannyhessea umbonata</name>
    <dbReference type="NCBI Taxonomy" id="604330"/>
    <lineage>
        <taxon>Bacteria</taxon>
        <taxon>Bacillati</taxon>
        <taxon>Actinomycetota</taxon>
        <taxon>Coriobacteriia</taxon>
        <taxon>Coriobacteriales</taxon>
        <taxon>Atopobiaceae</taxon>
        <taxon>Parafannyhessea</taxon>
    </lineage>
</organism>
<comment type="caution">
    <text evidence="9">Lacks conserved residue(s) required for the propagation of feature annotation.</text>
</comment>
<dbReference type="RefSeq" id="WP_078686903.1">
    <property type="nucleotide sequence ID" value="NZ_FNWT01000002.1"/>
</dbReference>
<feature type="domain" description="Protein export membrane protein SecD/SecF C-terminal" evidence="11">
    <location>
        <begin position="297"/>
        <end position="462"/>
    </location>
</feature>
<evidence type="ECO:0000256" key="4">
    <source>
        <dbReference type="ARBA" id="ARBA00022692"/>
    </source>
</evidence>
<evidence type="ECO:0000256" key="7">
    <source>
        <dbReference type="ARBA" id="ARBA00023010"/>
    </source>
</evidence>
<dbReference type="PANTHER" id="PTHR30081">
    <property type="entry name" value="PROTEIN-EXPORT MEMBRANE PROTEIN SEC"/>
    <property type="match status" value="1"/>
</dbReference>
<gene>
    <name evidence="9" type="primary">secD</name>
    <name evidence="15" type="ORF">SAMN05216446_0718</name>
    <name evidence="14" type="ORF">SAMN05216447_1025</name>
</gene>
<dbReference type="Gene3D" id="3.30.70.3400">
    <property type="match status" value="1"/>
</dbReference>
<comment type="subcellular location">
    <subcellularLocation>
        <location evidence="1 9">Cell membrane</location>
        <topology evidence="1 9">Multi-pass membrane protein</topology>
    </subcellularLocation>
</comment>
<feature type="transmembrane region" description="Helical" evidence="9">
    <location>
        <begin position="55"/>
        <end position="73"/>
    </location>
</feature>
<comment type="function">
    <text evidence="9">Part of the Sec protein translocase complex. Interacts with the SecYEG preprotein conducting channel. SecDF uses the proton motive force (PMF) to complete protein translocation after the ATP-dependent function of SecA.</text>
</comment>
<dbReference type="InterPro" id="IPR055344">
    <property type="entry name" value="SecD_SecF_C_bact"/>
</dbReference>
<dbReference type="HAMAP" id="MF_01463_B">
    <property type="entry name" value="SecD_B"/>
    <property type="match status" value="1"/>
</dbReference>
<keyword evidence="4 9" id="KW-0812">Transmembrane</keyword>
<dbReference type="InterPro" id="IPR048631">
    <property type="entry name" value="SecD_1st"/>
</dbReference>
<feature type="domain" description="SecDF P1 head subdomain" evidence="13">
    <location>
        <begin position="193"/>
        <end position="293"/>
    </location>
</feature>
<evidence type="ECO:0000313" key="15">
    <source>
        <dbReference type="EMBL" id="SER41426.1"/>
    </source>
</evidence>
<dbReference type="Proteomes" id="UP000199135">
    <property type="component" value="Unassembled WGS sequence"/>
</dbReference>
<evidence type="ECO:0000313" key="16">
    <source>
        <dbReference type="Proteomes" id="UP000199128"/>
    </source>
</evidence>
<dbReference type="EMBL" id="FOGP01000002">
    <property type="protein sequence ID" value="SER41426.1"/>
    <property type="molecule type" value="Genomic_DNA"/>
</dbReference>
<dbReference type="EMBL" id="FNWT01000002">
    <property type="protein sequence ID" value="SEH41248.1"/>
    <property type="molecule type" value="Genomic_DNA"/>
</dbReference>
<sequence>MARDKRSSEPKSGLASWSATEGSSADASKRPKKSSFKNGGKRTGGSRLNPTARRWAATLVILVVTCAVCVFGFTPIGQKITQGLDIQGGVSVIMKASKTDGSQPTGEDMATATAIVQNRVNSLGASETTVQQQGTDSILIQIPGATNADQAIQTIGQTGLLEFVRLDEIGDADALAKISAGTTDVKLKEGTYTSFMDGSHISRVTVSQASNSATGAYSVNVTLDDEGSKIFADVTKELAPTKGQIAIVLDGVVSSAPSVQSEITGGEVSITGNFTLEKAQSLKTVLDSGSLPVTLTYSESRVVGPTLGQDSLNQGVFAIAIGVAIVVVFLFFFYRGLGLLTMGSLAVFGILYLGLLALLSHFGAFALTLPGLAGVVLTTGSAADSSILVLERFREEIRMGRSVKNASVSGARHGITTSLDADAVQLVTALALFFVAVGSVKGFGLTLALGIVCDVVTMFCFKAPALRLLALGPISRHPMFWGVDQDLKEAEAVASERAVKGGVAHA</sequence>
<evidence type="ECO:0000256" key="9">
    <source>
        <dbReference type="HAMAP-Rule" id="MF_01463"/>
    </source>
</evidence>
<dbReference type="PANTHER" id="PTHR30081:SF1">
    <property type="entry name" value="PROTEIN TRANSLOCASE SUBUNIT SECD"/>
    <property type="match status" value="1"/>
</dbReference>
<evidence type="ECO:0000259" key="13">
    <source>
        <dbReference type="Pfam" id="PF22599"/>
    </source>
</evidence>
<dbReference type="Pfam" id="PF21760">
    <property type="entry name" value="SecD_1st"/>
    <property type="match status" value="1"/>
</dbReference>
<keyword evidence="17" id="KW-1185">Reference proteome</keyword>
<protein>
    <recommendedName>
        <fullName evidence="9">Protein translocase subunit SecD</fullName>
    </recommendedName>
</protein>
<reference evidence="16 17" key="2">
    <citation type="submission" date="2016-10" db="EMBL/GenBank/DDBJ databases">
        <authorList>
            <person name="Varghese N."/>
            <person name="Submissions S."/>
        </authorList>
    </citation>
    <scope>NUCLEOTIDE SEQUENCE [LARGE SCALE GENOMIC DNA]</scope>
    <source>
        <strain evidence="16">KHGC19</strain>
        <strain evidence="14 17">WCP15</strain>
    </source>
</reference>